<evidence type="ECO:0000313" key="3">
    <source>
        <dbReference type="Proteomes" id="UP000324222"/>
    </source>
</evidence>
<dbReference type="Proteomes" id="UP000324222">
    <property type="component" value="Unassembled WGS sequence"/>
</dbReference>
<name>A0A5B7KMR6_PORTR</name>
<comment type="caution">
    <text evidence="2">The sequence shown here is derived from an EMBL/GenBank/DDBJ whole genome shotgun (WGS) entry which is preliminary data.</text>
</comment>
<protein>
    <submittedName>
        <fullName evidence="2">Uncharacterized protein</fullName>
    </submittedName>
</protein>
<dbReference type="AlphaFoldDB" id="A0A5B7KMR6"/>
<evidence type="ECO:0000256" key="1">
    <source>
        <dbReference type="SAM" id="MobiDB-lite"/>
    </source>
</evidence>
<gene>
    <name evidence="2" type="ORF">E2C01_101782</name>
</gene>
<dbReference type="EMBL" id="VSRR010148886">
    <property type="protein sequence ID" value="MPD06005.1"/>
    <property type="molecule type" value="Genomic_DNA"/>
</dbReference>
<proteinExistence type="predicted"/>
<feature type="compositionally biased region" description="Basic and acidic residues" evidence="1">
    <location>
        <begin position="11"/>
        <end position="36"/>
    </location>
</feature>
<feature type="region of interest" description="Disordered" evidence="1">
    <location>
        <begin position="1"/>
        <end position="39"/>
    </location>
</feature>
<keyword evidence="3" id="KW-1185">Reference proteome</keyword>
<evidence type="ECO:0000313" key="2">
    <source>
        <dbReference type="EMBL" id="MPD06005.1"/>
    </source>
</evidence>
<organism evidence="2 3">
    <name type="scientific">Portunus trituberculatus</name>
    <name type="common">Swimming crab</name>
    <name type="synonym">Neptunus trituberculatus</name>
    <dbReference type="NCBI Taxonomy" id="210409"/>
    <lineage>
        <taxon>Eukaryota</taxon>
        <taxon>Metazoa</taxon>
        <taxon>Ecdysozoa</taxon>
        <taxon>Arthropoda</taxon>
        <taxon>Crustacea</taxon>
        <taxon>Multicrustacea</taxon>
        <taxon>Malacostraca</taxon>
        <taxon>Eumalacostraca</taxon>
        <taxon>Eucarida</taxon>
        <taxon>Decapoda</taxon>
        <taxon>Pleocyemata</taxon>
        <taxon>Brachyura</taxon>
        <taxon>Eubrachyura</taxon>
        <taxon>Portunoidea</taxon>
        <taxon>Portunidae</taxon>
        <taxon>Portuninae</taxon>
        <taxon>Portunus</taxon>
    </lineage>
</organism>
<sequence length="105" mass="11548">MYAFQRAPRNASEKERHDPKATGRREEGMGGNREGETLIPSQYNYNPGLLCLKYCGVIYNSLLFLSFPFFPSSSSSSSSLCSIFCYVLTTARGITGMNLSTGVIS</sequence>
<accession>A0A5B7KMR6</accession>
<reference evidence="2 3" key="1">
    <citation type="submission" date="2019-05" db="EMBL/GenBank/DDBJ databases">
        <title>Another draft genome of Portunus trituberculatus and its Hox gene families provides insights of decapod evolution.</title>
        <authorList>
            <person name="Jeong J.-H."/>
            <person name="Song I."/>
            <person name="Kim S."/>
            <person name="Choi T."/>
            <person name="Kim D."/>
            <person name="Ryu S."/>
            <person name="Kim W."/>
        </authorList>
    </citation>
    <scope>NUCLEOTIDE SEQUENCE [LARGE SCALE GENOMIC DNA]</scope>
    <source>
        <tissue evidence="2">Muscle</tissue>
    </source>
</reference>